<keyword evidence="1" id="KW-0378">Hydrolase</keyword>
<dbReference type="PANTHER" id="PTHR28141">
    <property type="entry name" value="2',3'-CYCLIC-NUCLEOTIDE 3'-PHOSPHODIESTERASE"/>
    <property type="match status" value="1"/>
</dbReference>
<evidence type="ECO:0000313" key="2">
    <source>
        <dbReference type="Proteomes" id="UP000004440"/>
    </source>
</evidence>
<dbReference type="RefSeq" id="WP_007551433.1">
    <property type="nucleotide sequence ID" value="NZ_AFPU01000001.1"/>
</dbReference>
<name>F9CYP9_9ARCH</name>
<dbReference type="EMBL" id="AFPU01000001">
    <property type="protein sequence ID" value="EGP94443.1"/>
    <property type="molecule type" value="Genomic_DNA"/>
</dbReference>
<protein>
    <submittedName>
        <fullName evidence="1">HAD-superfamily hydrolase subfamily IA, variant 3</fullName>
    </submittedName>
</protein>
<dbReference type="SUPFAM" id="SSF55144">
    <property type="entry name" value="LigT-like"/>
    <property type="match status" value="1"/>
</dbReference>
<dbReference type="GO" id="GO:0004113">
    <property type="term" value="F:2',3'-cyclic-nucleotide 3'-phosphodiesterase activity"/>
    <property type="evidence" value="ECO:0007669"/>
    <property type="project" value="TreeGrafter"/>
</dbReference>
<dbReference type="Pfam" id="PF07823">
    <property type="entry name" value="CPDase"/>
    <property type="match status" value="1"/>
</dbReference>
<proteinExistence type="predicted"/>
<keyword evidence="2" id="KW-1185">Reference proteome</keyword>
<dbReference type="Gene3D" id="3.90.1140.10">
    <property type="entry name" value="Cyclic phosphodiesterase"/>
    <property type="match status" value="1"/>
</dbReference>
<dbReference type="InterPro" id="IPR009097">
    <property type="entry name" value="Cyclic_Pdiesterase"/>
</dbReference>
<dbReference type="GO" id="GO:0009187">
    <property type="term" value="P:cyclic nucleotide metabolic process"/>
    <property type="evidence" value="ECO:0007669"/>
    <property type="project" value="TreeGrafter"/>
</dbReference>
<dbReference type="InterPro" id="IPR012386">
    <property type="entry name" value="Cyclic-nucl_3Pdiesterase"/>
</dbReference>
<dbReference type="PANTHER" id="PTHR28141:SF1">
    <property type="entry name" value="2',3'-CYCLIC-NUCLEOTIDE 3'-PHOSPHODIESTERASE"/>
    <property type="match status" value="1"/>
</dbReference>
<evidence type="ECO:0000313" key="1">
    <source>
        <dbReference type="EMBL" id="EGP94443.1"/>
    </source>
</evidence>
<dbReference type="AlphaFoldDB" id="F9CYP9"/>
<dbReference type="STRING" id="1001994.MY1_1696"/>
<comment type="caution">
    <text evidence="1">The sequence shown here is derived from an EMBL/GenBank/DDBJ whole genome shotgun (WGS) entry which is preliminary data.</text>
</comment>
<sequence>MYAIWFTFSKSDREYLKNTIDEISEKYHAPKFEPHITVYGLIDTEINEIDKIMKEIILNQNSFLVKKSEILQSEELWKTVFIELKSNDQMELIHKNFKKYFDRVSKYKFKPHISLIYKILPIKEKMKIINNLDIKNEFQVSKLAIQKFSPNIKKWKIVKEYNLKNNQT</sequence>
<accession>F9CYP9</accession>
<gene>
    <name evidence="1" type="ORF">MY1_1696</name>
</gene>
<dbReference type="Proteomes" id="UP000004440">
    <property type="component" value="Unassembled WGS sequence"/>
</dbReference>
<organism evidence="1 2">
    <name type="scientific">Nitrosarchaeum koreense MY1</name>
    <dbReference type="NCBI Taxonomy" id="1001994"/>
    <lineage>
        <taxon>Archaea</taxon>
        <taxon>Nitrososphaerota</taxon>
        <taxon>Nitrososphaeria</taxon>
        <taxon>Nitrosopumilales</taxon>
        <taxon>Nitrosopumilaceae</taxon>
        <taxon>Nitrosarchaeum</taxon>
    </lineage>
</organism>
<dbReference type="OrthoDB" id="12239at2157"/>
<reference evidence="1 2" key="1">
    <citation type="journal article" date="2011" name="J. Bacteriol.">
        <title>Genome Sequence of an Ammonia-Oxidizing Soil Archaeon, "Candidatus Nitrosoarchaeum koreensis" MY1.</title>
        <authorList>
            <person name="Kim B.K."/>
            <person name="Jung M.Y."/>
            <person name="Yu D.S."/>
            <person name="Park S.J."/>
            <person name="Oh T.K."/>
            <person name="Rhee S.K."/>
            <person name="Kim J.F."/>
        </authorList>
    </citation>
    <scope>NUCLEOTIDE SEQUENCE [LARGE SCALE GENOMIC DNA]</scope>
    <source>
        <strain evidence="1 2">MY1</strain>
    </source>
</reference>